<dbReference type="InterPro" id="IPR036390">
    <property type="entry name" value="WH_DNA-bd_sf"/>
</dbReference>
<dbReference type="Proteomes" id="UP000577419">
    <property type="component" value="Unassembled WGS sequence"/>
</dbReference>
<reference evidence="2" key="1">
    <citation type="journal article" date="2020" name="bioRxiv">
        <title>A rank-normalized archaeal taxonomy based on genome phylogeny resolves widespread incomplete and uneven classifications.</title>
        <authorList>
            <person name="Rinke C."/>
            <person name="Chuvochina M."/>
            <person name="Mussig A.J."/>
            <person name="Chaumeil P.-A."/>
            <person name="Waite D.W."/>
            <person name="Whitman W.B."/>
            <person name="Parks D.H."/>
            <person name="Hugenholtz P."/>
        </authorList>
    </citation>
    <scope>NUCLEOTIDE SEQUENCE [LARGE SCALE GENOMIC DNA]</scope>
</reference>
<sequence>MAYKMTDERWNAVKAYLNRVFENPGNYPGRGVLLSLSDDEMTQVFTKKRLELIRLIQNKKPKNATKLSELTGRQLSAVLRDLELLEKVHIVELQKKGKNIVPNVTKEILILPLVKLKPKRLNEIKVTA</sequence>
<dbReference type="EMBL" id="DUFG01000008">
    <property type="protein sequence ID" value="HIH07985.1"/>
    <property type="molecule type" value="Genomic_DNA"/>
</dbReference>
<comment type="caution">
    <text evidence="1">The sequence shown here is derived from an EMBL/GenBank/DDBJ whole genome shotgun (WGS) entry which is preliminary data.</text>
</comment>
<gene>
    <name evidence="1" type="ORF">HA237_01295</name>
</gene>
<evidence type="ECO:0000313" key="1">
    <source>
        <dbReference type="EMBL" id="HIH07985.1"/>
    </source>
</evidence>
<name>A0A7J4IUT3_9ARCH</name>
<dbReference type="InterPro" id="IPR036388">
    <property type="entry name" value="WH-like_DNA-bd_sf"/>
</dbReference>
<organism evidence="1 2">
    <name type="scientific">Candidatus Iainarchaeum sp</name>
    <dbReference type="NCBI Taxonomy" id="3101447"/>
    <lineage>
        <taxon>Archaea</taxon>
        <taxon>Candidatus Iainarchaeota</taxon>
        <taxon>Candidatus Iainarchaeia</taxon>
        <taxon>Candidatus Iainarchaeales</taxon>
        <taxon>Candidatus Iainarchaeaceae</taxon>
        <taxon>Candidatus Iainarchaeum</taxon>
    </lineage>
</organism>
<dbReference type="Gene3D" id="1.10.10.10">
    <property type="entry name" value="Winged helix-like DNA-binding domain superfamily/Winged helix DNA-binding domain"/>
    <property type="match status" value="1"/>
</dbReference>
<evidence type="ECO:0000313" key="2">
    <source>
        <dbReference type="Proteomes" id="UP000577419"/>
    </source>
</evidence>
<accession>A0A7J4IUT3</accession>
<protein>
    <submittedName>
        <fullName evidence="1">Uncharacterized protein</fullName>
    </submittedName>
</protein>
<proteinExistence type="predicted"/>
<dbReference type="AlphaFoldDB" id="A0A7J4IUT3"/>
<dbReference type="SUPFAM" id="SSF46785">
    <property type="entry name" value="Winged helix' DNA-binding domain"/>
    <property type="match status" value="1"/>
</dbReference>
<dbReference type="Pfam" id="PF25212">
    <property type="entry name" value="HVO_A0114"/>
    <property type="match status" value="1"/>
</dbReference>